<dbReference type="PANTHER" id="PTHR46087:SF1">
    <property type="entry name" value="ARM REPEAT SUPERFAMILY PROTEIN"/>
    <property type="match status" value="1"/>
</dbReference>
<dbReference type="Pfam" id="PF21052">
    <property type="entry name" value="EFR3_ARM"/>
    <property type="match status" value="1"/>
</dbReference>
<evidence type="ECO:0000313" key="3">
    <source>
        <dbReference type="Proteomes" id="UP000823749"/>
    </source>
</evidence>
<dbReference type="Proteomes" id="UP000823749">
    <property type="component" value="Chromosome 9"/>
</dbReference>
<keyword evidence="3" id="KW-1185">Reference proteome</keyword>
<evidence type="ECO:0008006" key="4">
    <source>
        <dbReference type="Google" id="ProtNLM"/>
    </source>
</evidence>
<dbReference type="EMBL" id="JACTNZ010000009">
    <property type="protein sequence ID" value="KAG5530831.1"/>
    <property type="molecule type" value="Genomic_DNA"/>
</dbReference>
<gene>
    <name evidence="2" type="ORF">RHGRI_025709</name>
</gene>
<accession>A0AAV6IPZ9</accession>
<comment type="caution">
    <text evidence="2">The sequence shown here is derived from an EMBL/GenBank/DDBJ whole genome shotgun (WGS) entry which is preliminary data.</text>
</comment>
<evidence type="ECO:0000256" key="1">
    <source>
        <dbReference type="SAM" id="MobiDB-lite"/>
    </source>
</evidence>
<feature type="region of interest" description="Disordered" evidence="1">
    <location>
        <begin position="224"/>
        <end position="244"/>
    </location>
</feature>
<dbReference type="InterPro" id="IPR016024">
    <property type="entry name" value="ARM-type_fold"/>
</dbReference>
<dbReference type="SUPFAM" id="SSF48371">
    <property type="entry name" value="ARM repeat"/>
    <property type="match status" value="1"/>
</dbReference>
<evidence type="ECO:0000313" key="2">
    <source>
        <dbReference type="EMBL" id="KAG5530831.1"/>
    </source>
</evidence>
<protein>
    <recommendedName>
        <fullName evidence="4">ARM repeat superfamily protein</fullName>
    </recommendedName>
</protein>
<dbReference type="InterPro" id="IPR055296">
    <property type="entry name" value="SRL2-like"/>
</dbReference>
<dbReference type="AlphaFoldDB" id="A0AAV6IPZ9"/>
<dbReference type="PANTHER" id="PTHR46087">
    <property type="entry name" value="PUTATIVE, EXPRESSED-RELATED"/>
    <property type="match status" value="1"/>
</dbReference>
<name>A0AAV6IPZ9_9ERIC</name>
<sequence>MGVMSRRVLPVCGSLCCICPAMRASSRQPVKRYKKLLSEIFPRSQNAEPNDRKIGKLCEYAAKNPLRIPKITTYLEQRFYKDLRNGNFGSVKVVLCIYRKLLSSCKEQMPLFASSLLGIVRTLFDQTGQDEMRILGCTTLVDFINSQTDCTYMFNLEGLIPKLCQLAQEFGDDERALRLRSAGLEALAFMIILVTLENYMDHPVNSGKYEQEVLKEEDLGSSFKENGKNNINSKPELDPAVDASKSPSYWSRICLYNMARLAKEATTVRRVLEPFFHSFDAENYWWLNSHLLLSILVKHLDHKNIVKQPVKQIDIVNVATQLAQNAKQESSVAIIGAISDLMKHLRRCMQYSAEASSPSDSLDKWNTELPSALEKCILQLSNKAFPDALLHQLLLAMAHPDHETRVAAHHVISIVLLPSLICPWLVCNGGPSQVQQDYSPITSQRIKSGSFTIQIESNGKHESTEEVLVEEVNHVLPNGVTQSIRSPSRSQSSSFKHAMVHGKAELTSLRLSSHQVSLLLSAIWVQATSAGNTPANFEAMAHTYNIALLFTRYKVYAHSLFIAIVFSIIFNSSHVALVRCFQLAFSLRSISLDQEARAGTLPELVPLIKSSLTNETVDPYLMLVEDIRLQAVLSGEEKSYGSDEDEVAALKSLSAIELGDKELRETVISHLMTKFGKLSEEELSSIRKQLLEGFSPDDAYPLGGPLFMETPRPCSPLAQMESQAFDEVMNLDALSDEEAFPEPNGSQSGRKTSLSVNSLDILSVNQLLDSVLETARQVASLPVSSTPIPYDQVTNQCEALVTGKQQKMSVLHSFKLRQEGKAIVLSHEDEKTLPNLTIEVSNGEPIPKNMELLVCSLDYAQEQSFRLPPSSPYDKFLKAAGC</sequence>
<dbReference type="InterPro" id="IPR049152">
    <property type="entry name" value="EFR3-like_ARM"/>
</dbReference>
<reference evidence="2" key="1">
    <citation type="submission" date="2020-08" db="EMBL/GenBank/DDBJ databases">
        <title>Plant Genome Project.</title>
        <authorList>
            <person name="Zhang R.-G."/>
        </authorList>
    </citation>
    <scope>NUCLEOTIDE SEQUENCE</scope>
    <source>
        <strain evidence="2">WSP0</strain>
        <tissue evidence="2">Leaf</tissue>
    </source>
</reference>
<organism evidence="2 3">
    <name type="scientific">Rhododendron griersonianum</name>
    <dbReference type="NCBI Taxonomy" id="479676"/>
    <lineage>
        <taxon>Eukaryota</taxon>
        <taxon>Viridiplantae</taxon>
        <taxon>Streptophyta</taxon>
        <taxon>Embryophyta</taxon>
        <taxon>Tracheophyta</taxon>
        <taxon>Spermatophyta</taxon>
        <taxon>Magnoliopsida</taxon>
        <taxon>eudicotyledons</taxon>
        <taxon>Gunneridae</taxon>
        <taxon>Pentapetalae</taxon>
        <taxon>asterids</taxon>
        <taxon>Ericales</taxon>
        <taxon>Ericaceae</taxon>
        <taxon>Ericoideae</taxon>
        <taxon>Rhodoreae</taxon>
        <taxon>Rhododendron</taxon>
    </lineage>
</organism>
<proteinExistence type="predicted"/>